<dbReference type="EMBL" id="QGNW01001192">
    <property type="protein sequence ID" value="RVW50778.1"/>
    <property type="molecule type" value="Genomic_DNA"/>
</dbReference>
<comment type="caution">
    <text evidence="2">The sequence shown here is derived from an EMBL/GenBank/DDBJ whole genome shotgun (WGS) entry which is preliminary data.</text>
</comment>
<sequence length="179" mass="20024">MATCCKDKAVLVTLYVEKPRKRINHHHHHHHHHHLLYHTIKGEGFQQNYGADGRGYSRRALLLHYSQSLRESAQSAASASLNPKAISSKDQQPINKIAAGQSKPKHEKVPACLGDWKLSIASLVRSFTSVQAKKTSNKKKKKKDNGSSRANIAAVMKNLKVQKKLGFISKLLKPSQKHT</sequence>
<dbReference type="Proteomes" id="UP000288805">
    <property type="component" value="Unassembled WGS sequence"/>
</dbReference>
<reference evidence="2 3" key="1">
    <citation type="journal article" date="2018" name="PLoS Genet.">
        <title>Population sequencing reveals clonal diversity and ancestral inbreeding in the grapevine cultivar Chardonnay.</title>
        <authorList>
            <person name="Roach M.J."/>
            <person name="Johnson D.L."/>
            <person name="Bohlmann J."/>
            <person name="van Vuuren H.J."/>
            <person name="Jones S.J."/>
            <person name="Pretorius I.S."/>
            <person name="Schmidt S.A."/>
            <person name="Borneman A.R."/>
        </authorList>
    </citation>
    <scope>NUCLEOTIDE SEQUENCE [LARGE SCALE GENOMIC DNA]</scope>
    <source>
        <strain evidence="3">cv. Chardonnay</strain>
        <tissue evidence="2">Leaf</tissue>
    </source>
</reference>
<name>A0A438ET50_VITVI</name>
<dbReference type="AlphaFoldDB" id="A0A438ET50"/>
<evidence type="ECO:0000313" key="3">
    <source>
        <dbReference type="Proteomes" id="UP000288805"/>
    </source>
</evidence>
<evidence type="ECO:0000256" key="1">
    <source>
        <dbReference type="SAM" id="MobiDB-lite"/>
    </source>
</evidence>
<organism evidence="2 3">
    <name type="scientific">Vitis vinifera</name>
    <name type="common">Grape</name>
    <dbReference type="NCBI Taxonomy" id="29760"/>
    <lineage>
        <taxon>Eukaryota</taxon>
        <taxon>Viridiplantae</taxon>
        <taxon>Streptophyta</taxon>
        <taxon>Embryophyta</taxon>
        <taxon>Tracheophyta</taxon>
        <taxon>Spermatophyta</taxon>
        <taxon>Magnoliopsida</taxon>
        <taxon>eudicotyledons</taxon>
        <taxon>Gunneridae</taxon>
        <taxon>Pentapetalae</taxon>
        <taxon>rosids</taxon>
        <taxon>Vitales</taxon>
        <taxon>Vitaceae</taxon>
        <taxon>Viteae</taxon>
        <taxon>Vitis</taxon>
    </lineage>
</organism>
<evidence type="ECO:0000313" key="2">
    <source>
        <dbReference type="EMBL" id="RVW50778.1"/>
    </source>
</evidence>
<proteinExistence type="predicted"/>
<feature type="region of interest" description="Disordered" evidence="1">
    <location>
        <begin position="81"/>
        <end position="103"/>
    </location>
</feature>
<protein>
    <submittedName>
        <fullName evidence="2">Uncharacterized protein</fullName>
    </submittedName>
</protein>
<accession>A0A438ET50</accession>
<gene>
    <name evidence="2" type="ORF">CK203_076887</name>
</gene>
<feature type="region of interest" description="Disordered" evidence="1">
    <location>
        <begin position="131"/>
        <end position="151"/>
    </location>
</feature>